<keyword evidence="2 5" id="KW-0812">Transmembrane</keyword>
<evidence type="ECO:0000313" key="7">
    <source>
        <dbReference type="EMBL" id="NWB47966.1"/>
    </source>
</evidence>
<evidence type="ECO:0000256" key="2">
    <source>
        <dbReference type="ARBA" id="ARBA00022692"/>
    </source>
</evidence>
<dbReference type="Pfam" id="PF06271">
    <property type="entry name" value="RDD"/>
    <property type="match status" value="1"/>
</dbReference>
<evidence type="ECO:0000256" key="4">
    <source>
        <dbReference type="ARBA" id="ARBA00023136"/>
    </source>
</evidence>
<comment type="caution">
    <text evidence="7">The sequence shown here is derived from an EMBL/GenBank/DDBJ whole genome shotgun (WGS) entry which is preliminary data.</text>
</comment>
<protein>
    <submittedName>
        <fullName evidence="7">RDD family protein</fullName>
    </submittedName>
</protein>
<accession>A0A7Y8BL82</accession>
<dbReference type="AlphaFoldDB" id="A0A7Y8BL82"/>
<evidence type="ECO:0000256" key="1">
    <source>
        <dbReference type="ARBA" id="ARBA00004141"/>
    </source>
</evidence>
<dbReference type="InterPro" id="IPR010432">
    <property type="entry name" value="RDD"/>
</dbReference>
<organism evidence="7 8">
    <name type="scientific">Pseudomonas gingeri</name>
    <dbReference type="NCBI Taxonomy" id="117681"/>
    <lineage>
        <taxon>Bacteria</taxon>
        <taxon>Pseudomonadati</taxon>
        <taxon>Pseudomonadota</taxon>
        <taxon>Gammaproteobacteria</taxon>
        <taxon>Pseudomonadales</taxon>
        <taxon>Pseudomonadaceae</taxon>
        <taxon>Pseudomonas</taxon>
    </lineage>
</organism>
<dbReference type="Proteomes" id="UP000582981">
    <property type="component" value="Unassembled WGS sequence"/>
</dbReference>
<comment type="subcellular location">
    <subcellularLocation>
        <location evidence="1">Membrane</location>
        <topology evidence="1">Multi-pass membrane protein</topology>
    </subcellularLocation>
</comment>
<name>A0A7Y8BL82_9PSED</name>
<dbReference type="RefSeq" id="WP_177144510.1">
    <property type="nucleotide sequence ID" value="NZ_JACAPU010000016.1"/>
</dbReference>
<gene>
    <name evidence="7" type="ORF">HX829_15860</name>
</gene>
<evidence type="ECO:0000313" key="8">
    <source>
        <dbReference type="Proteomes" id="UP000582981"/>
    </source>
</evidence>
<keyword evidence="3 5" id="KW-1133">Transmembrane helix</keyword>
<feature type="transmembrane region" description="Helical" evidence="5">
    <location>
        <begin position="115"/>
        <end position="133"/>
    </location>
</feature>
<reference evidence="7 8" key="1">
    <citation type="submission" date="2020-04" db="EMBL/GenBank/DDBJ databases">
        <title>Molecular characterization of pseudomonads from Agaricus bisporus reveal novel blotch 2 pathogens in Western Europe.</title>
        <authorList>
            <person name="Taparia T."/>
            <person name="Krijger M."/>
            <person name="Haynes E."/>
            <person name="Elpinstone J.G."/>
            <person name="Noble R."/>
            <person name="Van Der Wolf J."/>
        </authorList>
    </citation>
    <scope>NUCLEOTIDE SEQUENCE [LARGE SCALE GENOMIC DNA]</scope>
    <source>
        <strain evidence="7 8">F1001</strain>
    </source>
</reference>
<feature type="domain" description="RDD" evidence="6">
    <location>
        <begin position="15"/>
        <end position="138"/>
    </location>
</feature>
<feature type="transmembrane region" description="Helical" evidence="5">
    <location>
        <begin position="52"/>
        <end position="75"/>
    </location>
</feature>
<dbReference type="PANTHER" id="PTHR38480">
    <property type="entry name" value="SLR0254 PROTEIN"/>
    <property type="match status" value="1"/>
</dbReference>
<feature type="transmembrane region" description="Helical" evidence="5">
    <location>
        <begin position="87"/>
        <end position="109"/>
    </location>
</feature>
<dbReference type="PANTHER" id="PTHR38480:SF1">
    <property type="entry name" value="SLR0254 PROTEIN"/>
    <property type="match status" value="1"/>
</dbReference>
<evidence type="ECO:0000256" key="3">
    <source>
        <dbReference type="ARBA" id="ARBA00022989"/>
    </source>
</evidence>
<evidence type="ECO:0000259" key="6">
    <source>
        <dbReference type="Pfam" id="PF06271"/>
    </source>
</evidence>
<dbReference type="EMBL" id="JACAPU010000016">
    <property type="protein sequence ID" value="NWB47966.1"/>
    <property type="molecule type" value="Genomic_DNA"/>
</dbReference>
<sequence>MGISDTNTSTSFYDLASPGKRLLACMIDLFIVFLLIVVKRVLGLFFFPHDTFVGVMFYWTGNALQIAAFVYFLFGDALPNGQTVGKRLMNISVVGFPFNTPCSVFQSFLRNVPKALFSMLDAVFVFFGFRRRLGDMLAMTMVINARKTPPVENAN</sequence>
<feature type="transmembrane region" description="Helical" evidence="5">
    <location>
        <begin position="22"/>
        <end position="46"/>
    </location>
</feature>
<keyword evidence="4 5" id="KW-0472">Membrane</keyword>
<proteinExistence type="predicted"/>
<evidence type="ECO:0000256" key="5">
    <source>
        <dbReference type="SAM" id="Phobius"/>
    </source>
</evidence>
<dbReference type="GO" id="GO:0016020">
    <property type="term" value="C:membrane"/>
    <property type="evidence" value="ECO:0007669"/>
    <property type="project" value="UniProtKB-SubCell"/>
</dbReference>